<feature type="transmembrane region" description="Helical" evidence="18">
    <location>
        <begin position="292"/>
        <end position="321"/>
    </location>
</feature>
<dbReference type="HAMAP" id="MF_00399">
    <property type="entry name" value="DbsD"/>
    <property type="match status" value="1"/>
</dbReference>
<evidence type="ECO:0000256" key="12">
    <source>
        <dbReference type="ARBA" id="ARBA00023027"/>
    </source>
</evidence>
<organism evidence="20 21">
    <name type="scientific">Vibrio viridaestus</name>
    <dbReference type="NCBI Taxonomy" id="2487322"/>
    <lineage>
        <taxon>Bacteria</taxon>
        <taxon>Pseudomonadati</taxon>
        <taxon>Pseudomonadota</taxon>
        <taxon>Gammaproteobacteria</taxon>
        <taxon>Vibrionales</taxon>
        <taxon>Vibrionaceae</taxon>
        <taxon>Vibrio</taxon>
    </lineage>
</organism>
<keyword evidence="12 18" id="KW-0520">NAD</keyword>
<name>A0A3N9TWP5_9VIBR</name>
<evidence type="ECO:0000256" key="7">
    <source>
        <dbReference type="ARBA" id="ARBA00022729"/>
    </source>
</evidence>
<evidence type="ECO:0000256" key="4">
    <source>
        <dbReference type="ARBA" id="ARBA00022475"/>
    </source>
</evidence>
<evidence type="ECO:0000256" key="17">
    <source>
        <dbReference type="ARBA" id="ARBA00047804"/>
    </source>
</evidence>
<comment type="caution">
    <text evidence="20">The sequence shown here is derived from an EMBL/GenBank/DDBJ whole genome shotgun (WGS) entry which is preliminary data.</text>
</comment>
<dbReference type="NCBIfam" id="NF001419">
    <property type="entry name" value="PRK00293.1"/>
    <property type="match status" value="1"/>
</dbReference>
<dbReference type="SUPFAM" id="SSF52833">
    <property type="entry name" value="Thioredoxin-like"/>
    <property type="match status" value="1"/>
</dbReference>
<dbReference type="PROSITE" id="PS51352">
    <property type="entry name" value="THIOREDOXIN_2"/>
    <property type="match status" value="1"/>
</dbReference>
<comment type="subcellular location">
    <subcellularLocation>
        <location evidence="1 18">Cell inner membrane</location>
        <topology evidence="1 18">Multi-pass membrane protein</topology>
    </subcellularLocation>
</comment>
<dbReference type="PROSITE" id="PS00194">
    <property type="entry name" value="THIOREDOXIN_1"/>
    <property type="match status" value="1"/>
</dbReference>
<evidence type="ECO:0000256" key="11">
    <source>
        <dbReference type="ARBA" id="ARBA00023002"/>
    </source>
</evidence>
<keyword evidence="14 18" id="KW-1015">Disulfide bond</keyword>
<keyword evidence="15 18" id="KW-0676">Redox-active center</keyword>
<comment type="similarity">
    <text evidence="2 18">Belongs to the thioredoxin family. DsbD subfamily.</text>
</comment>
<evidence type="ECO:0000256" key="2">
    <source>
        <dbReference type="ARBA" id="ARBA00007241"/>
    </source>
</evidence>
<dbReference type="FunFam" id="3.40.30.10:FF:000116">
    <property type="entry name" value="Thiol:disulfide interchange protein DsbD"/>
    <property type="match status" value="1"/>
</dbReference>
<dbReference type="OrthoDB" id="9811036at2"/>
<feature type="signal peptide" evidence="18">
    <location>
        <begin position="1"/>
        <end position="19"/>
    </location>
</feature>
<evidence type="ECO:0000313" key="20">
    <source>
        <dbReference type="EMBL" id="RQW61342.1"/>
    </source>
</evidence>
<feature type="transmembrane region" description="Helical" evidence="18">
    <location>
        <begin position="172"/>
        <end position="191"/>
    </location>
</feature>
<evidence type="ECO:0000256" key="1">
    <source>
        <dbReference type="ARBA" id="ARBA00004429"/>
    </source>
</evidence>
<feature type="disulfide bond" description="Redox-active" evidence="18">
    <location>
        <begin position="128"/>
        <end position="134"/>
    </location>
</feature>
<keyword evidence="9 18" id="KW-0249">Electron transport</keyword>
<evidence type="ECO:0000256" key="10">
    <source>
        <dbReference type="ARBA" id="ARBA00022989"/>
    </source>
</evidence>
<comment type="catalytic activity">
    <reaction evidence="16 18">
        <text>[protein]-dithiol + NAD(+) = [protein]-disulfide + NADH + H(+)</text>
        <dbReference type="Rhea" id="RHEA:18749"/>
        <dbReference type="Rhea" id="RHEA-COMP:10593"/>
        <dbReference type="Rhea" id="RHEA-COMP:10594"/>
        <dbReference type="ChEBI" id="CHEBI:15378"/>
        <dbReference type="ChEBI" id="CHEBI:29950"/>
        <dbReference type="ChEBI" id="CHEBI:50058"/>
        <dbReference type="ChEBI" id="CHEBI:57540"/>
        <dbReference type="ChEBI" id="CHEBI:57945"/>
        <dbReference type="EC" id="1.8.1.8"/>
    </reaction>
</comment>
<keyword evidence="5 18" id="KW-0997">Cell inner membrane</keyword>
<dbReference type="EC" id="1.8.1.8" evidence="18"/>
<dbReference type="Pfam" id="PF13899">
    <property type="entry name" value="Thioredoxin_7"/>
    <property type="match status" value="1"/>
</dbReference>
<feature type="transmembrane region" description="Helical" evidence="18">
    <location>
        <begin position="369"/>
        <end position="388"/>
    </location>
</feature>
<dbReference type="SUPFAM" id="SSF74863">
    <property type="entry name" value="Thiol:disulfide interchange protein DsbD, N-terminal domain (DsbD-alpha)"/>
    <property type="match status" value="1"/>
</dbReference>
<dbReference type="InterPro" id="IPR036929">
    <property type="entry name" value="DsbDN_sf"/>
</dbReference>
<evidence type="ECO:0000313" key="21">
    <source>
        <dbReference type="Proteomes" id="UP000281112"/>
    </source>
</evidence>
<keyword evidence="6 18" id="KW-0812">Transmembrane</keyword>
<comment type="function">
    <text evidence="18">Required to facilitate the formation of correct disulfide bonds in some periplasmic proteins and for the assembly of the periplasmic c-type cytochromes. Acts by transferring electrons from cytoplasmic thioredoxin to the periplasm. This transfer involves a cascade of disulfide bond formation and reduction steps.</text>
</comment>
<evidence type="ECO:0000256" key="15">
    <source>
        <dbReference type="ARBA" id="ARBA00023284"/>
    </source>
</evidence>
<feature type="chain" id="PRO_5018344638" description="Thiol:disulfide interchange protein DsbD" evidence="18">
    <location>
        <begin position="20"/>
        <end position="585"/>
    </location>
</feature>
<keyword evidence="10 18" id="KW-1133">Transmembrane helix</keyword>
<proteinExistence type="inferred from homology"/>
<feature type="domain" description="Thioredoxin" evidence="19">
    <location>
        <begin position="448"/>
        <end position="574"/>
    </location>
</feature>
<dbReference type="InterPro" id="IPR017937">
    <property type="entry name" value="Thioredoxin_CS"/>
</dbReference>
<dbReference type="GO" id="GO:0005886">
    <property type="term" value="C:plasma membrane"/>
    <property type="evidence" value="ECO:0007669"/>
    <property type="project" value="UniProtKB-SubCell"/>
</dbReference>
<dbReference type="PANTHER" id="PTHR32234">
    <property type="entry name" value="THIOL:DISULFIDE INTERCHANGE PROTEIN DSBD"/>
    <property type="match status" value="1"/>
</dbReference>
<dbReference type="Pfam" id="PF02683">
    <property type="entry name" value="DsbD_TM"/>
    <property type="match status" value="1"/>
</dbReference>
<dbReference type="PANTHER" id="PTHR32234:SF0">
    <property type="entry name" value="THIOL:DISULFIDE INTERCHANGE PROTEIN DSBD"/>
    <property type="match status" value="1"/>
</dbReference>
<evidence type="ECO:0000256" key="9">
    <source>
        <dbReference type="ARBA" id="ARBA00022982"/>
    </source>
</evidence>
<keyword evidence="8 18" id="KW-0201">Cytochrome c-type biogenesis</keyword>
<dbReference type="InterPro" id="IPR003834">
    <property type="entry name" value="Cyt_c_assmbl_TM_dom"/>
</dbReference>
<evidence type="ECO:0000256" key="3">
    <source>
        <dbReference type="ARBA" id="ARBA00022448"/>
    </source>
</evidence>
<evidence type="ECO:0000256" key="16">
    <source>
        <dbReference type="ARBA" id="ARBA00047388"/>
    </source>
</evidence>
<evidence type="ECO:0000256" key="8">
    <source>
        <dbReference type="ARBA" id="ARBA00022748"/>
    </source>
</evidence>
<dbReference type="InterPro" id="IPR013766">
    <property type="entry name" value="Thioredoxin_domain"/>
</dbReference>
<feature type="disulfide bond" description="Redox-active" evidence="18">
    <location>
        <begin position="489"/>
        <end position="492"/>
    </location>
</feature>
<dbReference type="Proteomes" id="UP000281112">
    <property type="component" value="Unassembled WGS sequence"/>
</dbReference>
<dbReference type="InterPro" id="IPR022910">
    <property type="entry name" value="Thiol_diS_interchange_DbsD"/>
</dbReference>
<comment type="catalytic activity">
    <reaction evidence="17 18">
        <text>[protein]-dithiol + NADP(+) = [protein]-disulfide + NADPH + H(+)</text>
        <dbReference type="Rhea" id="RHEA:18753"/>
        <dbReference type="Rhea" id="RHEA-COMP:10593"/>
        <dbReference type="Rhea" id="RHEA-COMP:10594"/>
        <dbReference type="ChEBI" id="CHEBI:15378"/>
        <dbReference type="ChEBI" id="CHEBI:29950"/>
        <dbReference type="ChEBI" id="CHEBI:50058"/>
        <dbReference type="ChEBI" id="CHEBI:57783"/>
        <dbReference type="ChEBI" id="CHEBI:58349"/>
        <dbReference type="EC" id="1.8.1.8"/>
    </reaction>
</comment>
<evidence type="ECO:0000259" key="19">
    <source>
        <dbReference type="PROSITE" id="PS51352"/>
    </source>
</evidence>
<dbReference type="RefSeq" id="WP_124938930.1">
    <property type="nucleotide sequence ID" value="NZ_RJVQ01000013.1"/>
</dbReference>
<feature type="transmembrane region" description="Helical" evidence="18">
    <location>
        <begin position="212"/>
        <end position="237"/>
    </location>
</feature>
<keyword evidence="13 18" id="KW-0472">Membrane</keyword>
<sequence length="585" mass="64596" precursor="true">MLRLLFLISLCVFSQIASAAFESNAVSPFNNQSNRFVKVDEAFDFNASQTQDTVHIDWQIKSGYYLYRKSIKINGKDVSLTPLSLPDGLPHEDEFFGHVQIYRDSLFIKQSLSNIGNNSSISITYQGCADAGFCYPPETRTITLSPTSDAATPPINLSQQDQIAGQLSSDNWTLLLLFILGIGLAFTPCVLPMYPILTSLVFGQKELTKSKALTLSFIYVQGMALTYTILGLIVASAGLQFQAYLQNPYILVTLSILFILLALSMFGAFSLQLPSSVQTKLNAWSNEQQGGTLWGVFVMGAISGLVCSPCTTAPLSGALLYVSQTGNLYTGALALYLLALGMGVPLIAVAVFGQHVLPRSGAWMDKVKHLFGFVLLTAPLFLLERIIPDYLSKAFWGLLAVCTLLWLAKTLLSLKPSIGIKLLVSAILVIGLALSINSFWIGSWKAYQSPHQQALSFVHVSTLSELQNLLAEAKKQNRPVMMDFYADWCVACKEFEKYTFTDARVQRILADYVLVQADVTANNADDQELLKTLGILGLPTIQFWDPRGETQSQTRVTGFMNADTYLNHLNQLSKKWNKQFTNQVK</sequence>
<dbReference type="GO" id="GO:0009055">
    <property type="term" value="F:electron transfer activity"/>
    <property type="evidence" value="ECO:0007669"/>
    <property type="project" value="UniProtKB-UniRule"/>
</dbReference>
<evidence type="ECO:0000256" key="6">
    <source>
        <dbReference type="ARBA" id="ARBA00022692"/>
    </source>
</evidence>
<dbReference type="GO" id="GO:0047134">
    <property type="term" value="F:protein-disulfide reductase [NAD(P)H] activity"/>
    <property type="evidence" value="ECO:0007669"/>
    <property type="project" value="UniProtKB-UniRule"/>
</dbReference>
<dbReference type="GO" id="GO:0045454">
    <property type="term" value="P:cell redox homeostasis"/>
    <property type="evidence" value="ECO:0007669"/>
    <property type="project" value="TreeGrafter"/>
</dbReference>
<dbReference type="Pfam" id="PF11412">
    <property type="entry name" value="DsbD_N"/>
    <property type="match status" value="1"/>
</dbReference>
<dbReference type="InterPro" id="IPR036249">
    <property type="entry name" value="Thioredoxin-like_sf"/>
</dbReference>
<dbReference type="GO" id="GO:0017004">
    <property type="term" value="P:cytochrome complex assembly"/>
    <property type="evidence" value="ECO:0007669"/>
    <property type="project" value="UniProtKB-UniRule"/>
</dbReference>
<feature type="transmembrane region" description="Helical" evidence="18">
    <location>
        <begin position="394"/>
        <end position="412"/>
    </location>
</feature>
<dbReference type="Gene3D" id="3.40.30.10">
    <property type="entry name" value="Glutaredoxin"/>
    <property type="match status" value="1"/>
</dbReference>
<comment type="caution">
    <text evidence="18">Lacks conserved residue(s) required for the propagation of feature annotation.</text>
</comment>
<dbReference type="CDD" id="cd02953">
    <property type="entry name" value="DsbDgamma"/>
    <property type="match status" value="1"/>
</dbReference>
<evidence type="ECO:0000256" key="18">
    <source>
        <dbReference type="HAMAP-Rule" id="MF_00399"/>
    </source>
</evidence>
<dbReference type="InterPro" id="IPR028250">
    <property type="entry name" value="DsbDN"/>
</dbReference>
<keyword evidence="4 18" id="KW-1003">Cell membrane</keyword>
<keyword evidence="21" id="KW-1185">Reference proteome</keyword>
<gene>
    <name evidence="18" type="primary">dsbD</name>
    <name evidence="20" type="ORF">EES38_19720</name>
</gene>
<dbReference type="EMBL" id="RJVQ01000013">
    <property type="protein sequence ID" value="RQW61342.1"/>
    <property type="molecule type" value="Genomic_DNA"/>
</dbReference>
<keyword evidence="11 18" id="KW-0560">Oxidoreductase</keyword>
<feature type="transmembrane region" description="Helical" evidence="18">
    <location>
        <begin position="333"/>
        <end position="357"/>
    </location>
</feature>
<dbReference type="AlphaFoldDB" id="A0A3N9TWP5"/>
<evidence type="ECO:0000256" key="14">
    <source>
        <dbReference type="ARBA" id="ARBA00023157"/>
    </source>
</evidence>
<keyword evidence="7 18" id="KW-0732">Signal</keyword>
<evidence type="ECO:0000256" key="13">
    <source>
        <dbReference type="ARBA" id="ARBA00023136"/>
    </source>
</evidence>
<dbReference type="InterPro" id="IPR035671">
    <property type="entry name" value="DsbD_gamma"/>
</dbReference>
<reference evidence="20 21" key="1">
    <citation type="submission" date="2018-11" db="EMBL/GenBank/DDBJ databases">
        <title>Vibrio LJC006 sp. nov., isolated from seawater during the bloom of the enteromorpha.</title>
        <authorList>
            <person name="Liang J."/>
        </authorList>
    </citation>
    <scope>NUCLEOTIDE SEQUENCE [LARGE SCALE GENOMIC DNA]</scope>
    <source>
        <strain evidence="20 21">LJC006</strain>
    </source>
</reference>
<accession>A0A3N9TWP5</accession>
<evidence type="ECO:0000256" key="5">
    <source>
        <dbReference type="ARBA" id="ARBA00022519"/>
    </source>
</evidence>
<feature type="transmembrane region" description="Helical" evidence="18">
    <location>
        <begin position="419"/>
        <end position="441"/>
    </location>
</feature>
<feature type="transmembrane region" description="Helical" evidence="18">
    <location>
        <begin position="249"/>
        <end position="271"/>
    </location>
</feature>
<dbReference type="Gene3D" id="2.60.40.1250">
    <property type="entry name" value="Thiol:disulfide interchange protein DsbD, N-terminal domain"/>
    <property type="match status" value="1"/>
</dbReference>
<protein>
    <recommendedName>
        <fullName evidence="18">Thiol:disulfide interchange protein DsbD</fullName>
        <ecNumber evidence="18">1.8.1.8</ecNumber>
    </recommendedName>
    <alternativeName>
        <fullName evidence="18">Protein-disulfide reductase</fullName>
        <shortName evidence="18">Disulfide reductase</shortName>
    </alternativeName>
</protein>
<keyword evidence="3 18" id="KW-0813">Transport</keyword>